<dbReference type="Gene3D" id="1.10.10.10">
    <property type="entry name" value="Winged helix-like DNA-binding domain superfamily/Winged helix DNA-binding domain"/>
    <property type="match status" value="1"/>
</dbReference>
<dbReference type="SUPFAM" id="SSF46785">
    <property type="entry name" value="Winged helix' DNA-binding domain"/>
    <property type="match status" value="1"/>
</dbReference>
<dbReference type="EMBL" id="RFFH01000001">
    <property type="protein sequence ID" value="RMI35124.1"/>
    <property type="molecule type" value="Genomic_DNA"/>
</dbReference>
<dbReference type="PANTHER" id="PTHR33204:SF37">
    <property type="entry name" value="HTH-TYPE TRANSCRIPTIONAL REGULATOR YODB"/>
    <property type="match status" value="1"/>
</dbReference>
<protein>
    <submittedName>
        <fullName evidence="5">Transcriptional regulator</fullName>
    </submittedName>
</protein>
<dbReference type="CDD" id="cd00090">
    <property type="entry name" value="HTH_ARSR"/>
    <property type="match status" value="1"/>
</dbReference>
<evidence type="ECO:0000313" key="5">
    <source>
        <dbReference type="EMBL" id="RMI35124.1"/>
    </source>
</evidence>
<evidence type="ECO:0000256" key="1">
    <source>
        <dbReference type="ARBA" id="ARBA00023015"/>
    </source>
</evidence>
<dbReference type="PROSITE" id="PS51118">
    <property type="entry name" value="HTH_HXLR"/>
    <property type="match status" value="1"/>
</dbReference>
<comment type="caution">
    <text evidence="5">The sequence shown here is derived from an EMBL/GenBank/DDBJ whole genome shotgun (WGS) entry which is preliminary data.</text>
</comment>
<dbReference type="Proteomes" id="UP000279275">
    <property type="component" value="Unassembled WGS sequence"/>
</dbReference>
<dbReference type="PANTHER" id="PTHR33204">
    <property type="entry name" value="TRANSCRIPTIONAL REGULATOR, MARR FAMILY"/>
    <property type="match status" value="1"/>
</dbReference>
<evidence type="ECO:0000256" key="2">
    <source>
        <dbReference type="ARBA" id="ARBA00023125"/>
    </source>
</evidence>
<proteinExistence type="predicted"/>
<dbReference type="InterPro" id="IPR011991">
    <property type="entry name" value="ArsR-like_HTH"/>
</dbReference>
<gene>
    <name evidence="5" type="ORF">EBN03_02080</name>
</gene>
<accession>A0A3M2LCK2</accession>
<keyword evidence="6" id="KW-1185">Reference proteome</keyword>
<dbReference type="AlphaFoldDB" id="A0A3M2LCK2"/>
<evidence type="ECO:0000259" key="4">
    <source>
        <dbReference type="PROSITE" id="PS51118"/>
    </source>
</evidence>
<reference evidence="5 6" key="1">
    <citation type="submission" date="2018-10" db="EMBL/GenBank/DDBJ databases">
        <title>Isolation from cow dung.</title>
        <authorList>
            <person name="Ling L."/>
        </authorList>
    </citation>
    <scope>NUCLEOTIDE SEQUENCE [LARGE SCALE GENOMIC DNA]</scope>
    <source>
        <strain evidence="5 6">NEAU-LL90</strain>
    </source>
</reference>
<dbReference type="GO" id="GO:0003677">
    <property type="term" value="F:DNA binding"/>
    <property type="evidence" value="ECO:0007669"/>
    <property type="project" value="UniProtKB-KW"/>
</dbReference>
<keyword evidence="3" id="KW-0804">Transcription</keyword>
<organism evidence="5 6">
    <name type="scientific">Nocardia stercoris</name>
    <dbReference type="NCBI Taxonomy" id="2483361"/>
    <lineage>
        <taxon>Bacteria</taxon>
        <taxon>Bacillati</taxon>
        <taxon>Actinomycetota</taxon>
        <taxon>Actinomycetes</taxon>
        <taxon>Mycobacteriales</taxon>
        <taxon>Nocardiaceae</taxon>
        <taxon>Nocardia</taxon>
    </lineage>
</organism>
<feature type="domain" description="HTH hxlR-type" evidence="4">
    <location>
        <begin position="37"/>
        <end position="135"/>
    </location>
</feature>
<dbReference type="InterPro" id="IPR002577">
    <property type="entry name" value="HTH_HxlR"/>
</dbReference>
<keyword evidence="1" id="KW-0805">Transcription regulation</keyword>
<name>A0A3M2LCK2_9NOCA</name>
<evidence type="ECO:0000313" key="6">
    <source>
        <dbReference type="Proteomes" id="UP000279275"/>
    </source>
</evidence>
<dbReference type="InterPro" id="IPR036390">
    <property type="entry name" value="WH_DNA-bd_sf"/>
</dbReference>
<keyword evidence="2" id="KW-0238">DNA-binding</keyword>
<sequence length="147" mass="16494">MTGSSTPEGGSNQWYRYLVETNEFTGVPGWDVLSAKCPSRQVFDRIGERWTGLILLALEPGTLRFSELRRRVEGVTQKMLTQTLRNLERDGMVERRVYATVPATVEYELTPMGHSLCAAVSALRGWAYDHMDDIAAAQAHFDARLTA</sequence>
<evidence type="ECO:0000256" key="3">
    <source>
        <dbReference type="ARBA" id="ARBA00023163"/>
    </source>
</evidence>
<dbReference type="OrthoDB" id="370168at2"/>
<dbReference type="Pfam" id="PF01638">
    <property type="entry name" value="HxlR"/>
    <property type="match status" value="1"/>
</dbReference>
<dbReference type="InterPro" id="IPR036388">
    <property type="entry name" value="WH-like_DNA-bd_sf"/>
</dbReference>